<dbReference type="InterPro" id="IPR015341">
    <property type="entry name" value="Glyco_hydro_38_cen"/>
</dbReference>
<dbReference type="FunFam" id="1.20.1270.50:FF:000004">
    <property type="entry name" value="alpha-mannosidase 2C1 isoform X1"/>
    <property type="match status" value="1"/>
</dbReference>
<protein>
    <submittedName>
        <fullName evidence="6">Mannosidase, alpha, class 2C, member 1</fullName>
    </submittedName>
</protein>
<dbReference type="InterPro" id="IPR000602">
    <property type="entry name" value="Glyco_hydro_38_N"/>
</dbReference>
<dbReference type="InterPro" id="IPR037094">
    <property type="entry name" value="Glyco_hydro_38_cen_sf"/>
</dbReference>
<evidence type="ECO:0000256" key="3">
    <source>
        <dbReference type="ARBA" id="ARBA00022801"/>
    </source>
</evidence>
<dbReference type="Gene3D" id="3.20.110.10">
    <property type="entry name" value="Glycoside hydrolase 38, N terminal domain"/>
    <property type="match status" value="1"/>
</dbReference>
<evidence type="ECO:0000259" key="5">
    <source>
        <dbReference type="SMART" id="SM00872"/>
    </source>
</evidence>
<dbReference type="GO" id="GO:0046872">
    <property type="term" value="F:metal ion binding"/>
    <property type="evidence" value="ECO:0007669"/>
    <property type="project" value="UniProtKB-KW"/>
</dbReference>
<dbReference type="GO" id="GO:0006013">
    <property type="term" value="P:mannose metabolic process"/>
    <property type="evidence" value="ECO:0007669"/>
    <property type="project" value="InterPro"/>
</dbReference>
<reference evidence="6" key="1">
    <citation type="submission" date="2025-08" db="UniProtKB">
        <authorList>
            <consortium name="Ensembl"/>
        </authorList>
    </citation>
    <scope>IDENTIFICATION</scope>
</reference>
<dbReference type="Proteomes" id="UP000694427">
    <property type="component" value="Unplaced"/>
</dbReference>
<dbReference type="Pfam" id="PF07748">
    <property type="entry name" value="Glyco_hydro_38C"/>
    <property type="match status" value="2"/>
</dbReference>
<dbReference type="SMART" id="SM00872">
    <property type="entry name" value="Alpha-mann_mid"/>
    <property type="match status" value="1"/>
</dbReference>
<dbReference type="InterPro" id="IPR011013">
    <property type="entry name" value="Gal_mutarotase_sf_dom"/>
</dbReference>
<organism evidence="6 7">
    <name type="scientific">Cyprinus carpio</name>
    <name type="common">Common carp</name>
    <dbReference type="NCBI Taxonomy" id="7962"/>
    <lineage>
        <taxon>Eukaryota</taxon>
        <taxon>Metazoa</taxon>
        <taxon>Chordata</taxon>
        <taxon>Craniata</taxon>
        <taxon>Vertebrata</taxon>
        <taxon>Euteleostomi</taxon>
        <taxon>Actinopterygii</taxon>
        <taxon>Neopterygii</taxon>
        <taxon>Teleostei</taxon>
        <taxon>Ostariophysi</taxon>
        <taxon>Cypriniformes</taxon>
        <taxon>Cyprinidae</taxon>
        <taxon>Cyprininae</taxon>
        <taxon>Cyprinus</taxon>
    </lineage>
</organism>
<dbReference type="SUPFAM" id="SSF88688">
    <property type="entry name" value="Families 57/38 glycoside transferase middle domain"/>
    <property type="match status" value="1"/>
</dbReference>
<dbReference type="Ensembl" id="ENSCCRT00010050015.1">
    <property type="protein sequence ID" value="ENSCCRP00010045640.1"/>
    <property type="gene ID" value="ENSCCRG00010019316.1"/>
</dbReference>
<dbReference type="Pfam" id="PF01074">
    <property type="entry name" value="Glyco_hydro_38N"/>
    <property type="match status" value="1"/>
</dbReference>
<dbReference type="Gene3D" id="1.20.1270.50">
    <property type="entry name" value="Glycoside hydrolase family 38, central domain"/>
    <property type="match status" value="1"/>
</dbReference>
<keyword evidence="7" id="KW-1185">Reference proteome</keyword>
<dbReference type="SUPFAM" id="SSF88713">
    <property type="entry name" value="Glycoside hydrolase/deacetylase"/>
    <property type="match status" value="1"/>
</dbReference>
<dbReference type="PANTHER" id="PTHR46017">
    <property type="entry name" value="ALPHA-MANNOSIDASE 2C1"/>
    <property type="match status" value="1"/>
</dbReference>
<dbReference type="InterPro" id="IPR054723">
    <property type="entry name" value="Ams1-like_N"/>
</dbReference>
<evidence type="ECO:0000256" key="4">
    <source>
        <dbReference type="ARBA" id="ARBA00023295"/>
    </source>
</evidence>
<evidence type="ECO:0000313" key="6">
    <source>
        <dbReference type="Ensembl" id="ENSCCRP00010045640.1"/>
    </source>
</evidence>
<dbReference type="SUPFAM" id="SSF74650">
    <property type="entry name" value="Galactose mutarotase-like"/>
    <property type="match status" value="1"/>
</dbReference>
<proteinExistence type="inferred from homology"/>
<keyword evidence="2" id="KW-0479">Metal-binding</keyword>
<feature type="domain" description="Glycoside hydrolase family 38 central" evidence="5">
    <location>
        <begin position="301"/>
        <end position="378"/>
    </location>
</feature>
<dbReference type="Pfam" id="PF09261">
    <property type="entry name" value="Alpha-mann_mid"/>
    <property type="match status" value="1"/>
</dbReference>
<evidence type="ECO:0000256" key="1">
    <source>
        <dbReference type="ARBA" id="ARBA00009792"/>
    </source>
</evidence>
<dbReference type="GO" id="GO:0004559">
    <property type="term" value="F:alpha-mannosidase activity"/>
    <property type="evidence" value="ECO:0007669"/>
    <property type="project" value="InterPro"/>
</dbReference>
<dbReference type="PANTHER" id="PTHR46017:SF1">
    <property type="entry name" value="ALPHA-MANNOSIDASE 2C1"/>
    <property type="match status" value="1"/>
</dbReference>
<evidence type="ECO:0000256" key="2">
    <source>
        <dbReference type="ARBA" id="ARBA00022723"/>
    </source>
</evidence>
<dbReference type="GO" id="GO:0009313">
    <property type="term" value="P:oligosaccharide catabolic process"/>
    <property type="evidence" value="ECO:0007669"/>
    <property type="project" value="TreeGrafter"/>
</dbReference>
<dbReference type="AlphaFoldDB" id="A0A8C1QJS2"/>
<evidence type="ECO:0000313" key="7">
    <source>
        <dbReference type="Proteomes" id="UP000694427"/>
    </source>
</evidence>
<keyword evidence="4" id="KW-0326">Glycosidase</keyword>
<accession>A0A8C1QJS2</accession>
<dbReference type="InterPro" id="IPR028995">
    <property type="entry name" value="Glyco_hydro_57/38_cen_sf"/>
</dbReference>
<dbReference type="Gene3D" id="2.70.98.30">
    <property type="entry name" value="Golgi alpha-mannosidase II, domain 4"/>
    <property type="match status" value="1"/>
</dbReference>
<keyword evidence="3" id="KW-0378">Hydrolase</keyword>
<dbReference type="GO" id="GO:0030246">
    <property type="term" value="F:carbohydrate binding"/>
    <property type="evidence" value="ECO:0007669"/>
    <property type="project" value="InterPro"/>
</dbReference>
<reference evidence="6" key="2">
    <citation type="submission" date="2025-09" db="UniProtKB">
        <authorList>
            <consortium name="Ensembl"/>
        </authorList>
    </citation>
    <scope>IDENTIFICATION</scope>
</reference>
<comment type="similarity">
    <text evidence="1">Belongs to the glycosyl hydrolase 38 family.</text>
</comment>
<name>A0A8C1QJS2_CYPCA</name>
<dbReference type="InterPro" id="IPR027291">
    <property type="entry name" value="Glyco_hydro_38_N_sf"/>
</dbReference>
<dbReference type="InterPro" id="IPR011330">
    <property type="entry name" value="Glyco_hydro/deAcase_b/a-brl"/>
</dbReference>
<sequence>MYHQPVLKNRRTLLKRVETSQTSTLEQGKPVIFMYTLSFFHLCVPVREAIKLNLHPCHVGDSFGWWMCWLKVVLKIPEAWRGKEVHLRWESDGEFGSVFVFLSQFSALPYMWNLHVMDPDPNRKFTLQKAELVVFTRAVRELLTDFEMRVDIVKVLSFFAQKNGESQHVVHAMGHCHIDSAWLWPYEVSIRKCARSWVTVIRLMEKNPEFVFTCSQVSWNLVNTFPVCTNHIHTLEDVSNTKDKGRANHSAFSSLVLDCLQGVRDTDCLSKVQMSSLDVLFSLLESDSSLLCTWVGELLLELHNGTYTTQAKIKLQNLQCEALLHDVELASCLALCKTDNFKYPACKLQELLLLLNQFYDVIPGSCIEMVDEDALQYYDEIFHHYMFFFDPHIFVIQWVPIVIQVYGPTMKENGLLKATIDQTGHLITYRKKLCYNSRETISEGCHGNQFTLFDDVPLYWDARDVMDYHLQTRNPVIGFIEPAMVLRSGIHQGSVSSSLRISRKCTIRQEIVLDACHPQSLQFSSSVGTQTGFGVALLNDSKYGYSIHENIMTLSLLRAPKAPGANAAMGHHKFTYALMPHTGHFQDALVIQYTYNLNFPLHVFHGVISEPWSVFSVNSTAVTLETVKHNALLVRLYESHGSSVTMTLPTSLPVHKAWQSLLLIIQ</sequence>
<dbReference type="Pfam" id="PF22907">
    <property type="entry name" value="Ams1-like_1st"/>
    <property type="match status" value="1"/>
</dbReference>
<dbReference type="InterPro" id="IPR011682">
    <property type="entry name" value="Glyco_hydro_38_C"/>
</dbReference>